<dbReference type="EMBL" id="LYND01000123">
    <property type="protein sequence ID" value="ODA09234.1"/>
    <property type="molecule type" value="Genomic_DNA"/>
</dbReference>
<sequence length="492" mass="56300">MKGGEILKWYHRAVYSFANAVLPTAVKRQMMGVGRATVPNNANPWGIFNWLPKKHQQAHNIDLTKLQSYTAEELLELLISVHPDVSYALYTYLRMGDTELTFTAKKPNGNADKGGQRVLDGLKAMLNTPLPSPGYQHGRSLDKLDTIQRMMIMVRGACAGEVVLNERCNDVIDIVPVDPALIWFRREPDTNRLTPWQYVKNPQRKADEEWFGNYKKIDTPTFIYEEFDPMVDDPYGRTPMLPVLQVVFFHLQVLSDLKAVVHNQGYPRLDISMLEEIMLKNMPNNLKSNPDGQQKWLKERMDEMLNHFNSLNPDDALVHWDSVKVEYLKGGNSGPMIDIKKLIDIIDTQMATSLKTLLTILSRHQGSTETYSSIDTQIYIKNVESARSVTKRFWQRAFSLSARVKGTQTKVEADYLPIDLRSENEIERDRRSKIDNYITAEKNFYITPLEAAEEIRWTLGINAKIPAELLPLLVKKHEPDLNEGNTPQEGGE</sequence>
<comment type="caution">
    <text evidence="1">The sequence shown here is derived from an EMBL/GenBank/DDBJ whole genome shotgun (WGS) entry which is preliminary data.</text>
</comment>
<proteinExistence type="predicted"/>
<evidence type="ECO:0000313" key="2">
    <source>
        <dbReference type="Proteomes" id="UP000094974"/>
    </source>
</evidence>
<reference evidence="2" key="1">
    <citation type="submission" date="2016-05" db="EMBL/GenBank/DDBJ databases">
        <title>Whole genome shotgun sequencing of cultured foodborne pathogen.</title>
        <authorList>
            <person name="Zheng J."/>
            <person name="Timme R."/>
            <person name="Allard M."/>
            <person name="Strain E."/>
            <person name="Luo Y."/>
            <person name="Brown E."/>
        </authorList>
    </citation>
    <scope>NUCLEOTIDE SEQUENCE [LARGE SCALE GENOMIC DNA]</scope>
    <source>
        <strain evidence="2">CFSAN034343</strain>
    </source>
</reference>
<evidence type="ECO:0008006" key="3">
    <source>
        <dbReference type="Google" id="ProtNLM"/>
    </source>
</evidence>
<protein>
    <recommendedName>
        <fullName evidence="3">Phage portal protein</fullName>
    </recommendedName>
</protein>
<name>A0ABX2ZCK9_PAEPO</name>
<evidence type="ECO:0000313" key="1">
    <source>
        <dbReference type="EMBL" id="ODA09234.1"/>
    </source>
</evidence>
<organism evidence="1 2">
    <name type="scientific">Paenibacillus polymyxa</name>
    <name type="common">Bacillus polymyxa</name>
    <dbReference type="NCBI Taxonomy" id="1406"/>
    <lineage>
        <taxon>Bacteria</taxon>
        <taxon>Bacillati</taxon>
        <taxon>Bacillota</taxon>
        <taxon>Bacilli</taxon>
        <taxon>Bacillales</taxon>
        <taxon>Paenibacillaceae</taxon>
        <taxon>Paenibacillus</taxon>
    </lineage>
</organism>
<gene>
    <name evidence="1" type="ORF">A7312_26625</name>
</gene>
<keyword evidence="2" id="KW-1185">Reference proteome</keyword>
<accession>A0ABX2ZCK9</accession>
<dbReference type="Proteomes" id="UP000094974">
    <property type="component" value="Unassembled WGS sequence"/>
</dbReference>